<feature type="domain" description="Glutaredoxin" evidence="2">
    <location>
        <begin position="281"/>
        <end position="347"/>
    </location>
</feature>
<dbReference type="FunCoup" id="A0A059BIT8">
    <property type="interactions" value="290"/>
</dbReference>
<dbReference type="CDD" id="cd03031">
    <property type="entry name" value="GRX_GRX_like"/>
    <property type="match status" value="1"/>
</dbReference>
<dbReference type="PROSITE" id="PS51354">
    <property type="entry name" value="GLUTAREDOXIN_2"/>
    <property type="match status" value="1"/>
</dbReference>
<dbReference type="InterPro" id="IPR002109">
    <property type="entry name" value="Glutaredoxin"/>
</dbReference>
<dbReference type="SUPFAM" id="SSF52833">
    <property type="entry name" value="Thioredoxin-like"/>
    <property type="match status" value="1"/>
</dbReference>
<evidence type="ECO:0000259" key="2">
    <source>
        <dbReference type="Pfam" id="PF00462"/>
    </source>
</evidence>
<dbReference type="EMBL" id="KK198759">
    <property type="protein sequence ID" value="KCW65924.1"/>
    <property type="molecule type" value="Genomic_DNA"/>
</dbReference>
<dbReference type="PANTHER" id="PTHR45669:SF17">
    <property type="entry name" value="GLUTAREDOXIN DOMAIN-CONTAINING PROTEIN"/>
    <property type="match status" value="1"/>
</dbReference>
<name>A0A059BIT8_EUCGR</name>
<feature type="compositionally biased region" description="Low complexity" evidence="1">
    <location>
        <begin position="247"/>
        <end position="260"/>
    </location>
</feature>
<accession>A0A059BIT8</accession>
<gene>
    <name evidence="3" type="ORF">EUGRSUZ_G03241</name>
</gene>
<dbReference type="InterPro" id="IPR036249">
    <property type="entry name" value="Thioredoxin-like_sf"/>
</dbReference>
<dbReference type="Gramene" id="KCW65924">
    <property type="protein sequence ID" value="KCW65924"/>
    <property type="gene ID" value="EUGRSUZ_G03241"/>
</dbReference>
<sequence>MKVSSALSNVIFQAKLRLFGTKTHESFFCPLQCRLASACCDCSDPKQRGFALLPVAVLSLLVAVAMSRLKRSEDEVGDGKLEMEGEAEMRWGELIGRATGNRSSTTFFLRHFTSIPRQALPREVHCQNESPSIVVHRTLDFCQKLPLFGDLPMANRDADFDFDFSAAKQRRPSLFNRSFTMHAEPAEKPSSGQKPSLERAGSVKSIYSSIESFMPSGDSIKGKVRRLRSLFESAKPSSRGVDETQTAAPAPSSKLKPAKSVDPGFDQGCSFRLPGTEDRIVVYFTSLRGVRRTFEDCYAVRMILRGFRVWVDERDLSMDSAYRKELQGVLGEKNVSLPQVFVGGKYVGGADVIKHLFEVGELAKILERFPKRTPGFVCDCCGDARFVPCTNCSGSRKVFDEDEGALKRCLECNENGLIRCPDCCS</sequence>
<protein>
    <recommendedName>
        <fullName evidence="2">Glutaredoxin domain-containing protein</fullName>
    </recommendedName>
</protein>
<proteinExistence type="predicted"/>
<dbReference type="AlphaFoldDB" id="A0A059BIT8"/>
<organism evidence="3">
    <name type="scientific">Eucalyptus grandis</name>
    <name type="common">Flooded gum</name>
    <dbReference type="NCBI Taxonomy" id="71139"/>
    <lineage>
        <taxon>Eukaryota</taxon>
        <taxon>Viridiplantae</taxon>
        <taxon>Streptophyta</taxon>
        <taxon>Embryophyta</taxon>
        <taxon>Tracheophyta</taxon>
        <taxon>Spermatophyta</taxon>
        <taxon>Magnoliopsida</taxon>
        <taxon>eudicotyledons</taxon>
        <taxon>Gunneridae</taxon>
        <taxon>Pentapetalae</taxon>
        <taxon>rosids</taxon>
        <taxon>malvids</taxon>
        <taxon>Myrtales</taxon>
        <taxon>Myrtaceae</taxon>
        <taxon>Myrtoideae</taxon>
        <taxon>Eucalypteae</taxon>
        <taxon>Eucalyptus</taxon>
    </lineage>
</organism>
<dbReference type="eggNOG" id="KOG2824">
    <property type="taxonomic scope" value="Eukaryota"/>
</dbReference>
<dbReference type="InParanoid" id="A0A059BIT8"/>
<dbReference type="Pfam" id="PF00462">
    <property type="entry name" value="Glutaredoxin"/>
    <property type="match status" value="1"/>
</dbReference>
<dbReference type="PANTHER" id="PTHR45669">
    <property type="entry name" value="GLUTAREDOXIN DOMAIN-CONTAINING CYSTEINE-RICH PROTEIN CG12206-RELATED"/>
    <property type="match status" value="1"/>
</dbReference>
<reference evidence="3" key="1">
    <citation type="submission" date="2013-07" db="EMBL/GenBank/DDBJ databases">
        <title>The genome of Eucalyptus grandis.</title>
        <authorList>
            <person name="Schmutz J."/>
            <person name="Hayes R."/>
            <person name="Myburg A."/>
            <person name="Tuskan G."/>
            <person name="Grattapaglia D."/>
            <person name="Rokhsar D.S."/>
        </authorList>
    </citation>
    <scope>NUCLEOTIDE SEQUENCE</scope>
    <source>
        <tissue evidence="3">Leaf extractions</tissue>
    </source>
</reference>
<dbReference type="Pfam" id="PF23733">
    <property type="entry name" value="GRXCR1-2_C"/>
    <property type="match status" value="1"/>
</dbReference>
<evidence type="ECO:0000313" key="3">
    <source>
        <dbReference type="EMBL" id="KCW65924.1"/>
    </source>
</evidence>
<evidence type="ECO:0000256" key="1">
    <source>
        <dbReference type="SAM" id="MobiDB-lite"/>
    </source>
</evidence>
<feature type="region of interest" description="Disordered" evidence="1">
    <location>
        <begin position="235"/>
        <end position="261"/>
    </location>
</feature>
<dbReference type="Gene3D" id="3.40.30.10">
    <property type="entry name" value="Glutaredoxin"/>
    <property type="match status" value="1"/>
</dbReference>